<dbReference type="Gene3D" id="3.40.50.300">
    <property type="entry name" value="P-loop containing nucleotide triphosphate hydrolases"/>
    <property type="match status" value="1"/>
</dbReference>
<reference evidence="1" key="1">
    <citation type="journal article" date="2008" name="Appl. Environ. Microbiol.">
        <title>Characterization of replication and conjugation of Streptomyces circular plasmids pFP1 and pFP11 and their ability to propagate in linear mode with artificially attached telomeres.</title>
        <authorList>
            <person name="Zhang R."/>
            <person name="Zeng A."/>
            <person name="Fang P."/>
            <person name="Qin Z."/>
        </authorList>
    </citation>
    <scope>NUCLEOTIDE SEQUENCE</scope>
    <source>
        <strain evidence="1">FQ1</strain>
        <plasmid evidence="1">pFP1</plasmid>
    </source>
</reference>
<dbReference type="SUPFAM" id="SSF52540">
    <property type="entry name" value="P-loop containing nucleoside triphosphate hydrolases"/>
    <property type="match status" value="1"/>
</dbReference>
<keyword evidence="1" id="KW-0614">Plasmid</keyword>
<protein>
    <recommendedName>
        <fullName evidence="2">ATP/GTP-binding protein</fullName>
    </recommendedName>
</protein>
<dbReference type="AlphaFoldDB" id="Q58IM5"/>
<geneLocation type="plasmid" evidence="1">
    <name>pFP1</name>
</geneLocation>
<organism evidence="1">
    <name type="scientific">Streptomyces sp. FQ1</name>
    <dbReference type="NCBI Taxonomy" id="319426"/>
    <lineage>
        <taxon>Bacteria</taxon>
        <taxon>Bacillati</taxon>
        <taxon>Actinomycetota</taxon>
        <taxon>Actinomycetes</taxon>
        <taxon>Kitasatosporales</taxon>
        <taxon>Streptomycetaceae</taxon>
        <taxon>Streptomyces</taxon>
    </lineage>
</organism>
<gene>
    <name evidence="1" type="ORF">pFP1.17c</name>
</gene>
<evidence type="ECO:0008006" key="2">
    <source>
        <dbReference type="Google" id="ProtNLM"/>
    </source>
</evidence>
<dbReference type="Pfam" id="PF13671">
    <property type="entry name" value="AAA_33"/>
    <property type="match status" value="1"/>
</dbReference>
<proteinExistence type="predicted"/>
<sequence length="221" mass="24585">MMPSLLDDTLMHVAEERLGALLQAQDRGELTPAGQTEITRIMRTLAGRTGPTRLILMAGLPGSGKTTVARELEARGFLRLCPDERVFEQHGHYGRDFPRGSYKIRERPILGEIATELRTALAAGRDTVLDHGLWTAAERQEWRQLGEDAGAVVTLLYLPATHDELWDRIKERNASTFDDPNAMYFSEEDLLRHGARFEPPGADEPHVIYTGSLVPVIEGSA</sequence>
<evidence type="ECO:0000313" key="1">
    <source>
        <dbReference type="EMBL" id="AAX51358.1"/>
    </source>
</evidence>
<name>Q58IM5_9ACTN</name>
<dbReference type="RefSeq" id="WP_011265253.1">
    <property type="nucleotide sequence ID" value="NC_006912.1"/>
</dbReference>
<accession>Q58IM5</accession>
<dbReference type="InterPro" id="IPR027417">
    <property type="entry name" value="P-loop_NTPase"/>
</dbReference>
<dbReference type="EMBL" id="AY943953">
    <property type="protein sequence ID" value="AAX51358.1"/>
    <property type="molecule type" value="Genomic_DNA"/>
</dbReference>